<feature type="domain" description="Transposase IS66 central" evidence="1">
    <location>
        <begin position="12"/>
        <end position="64"/>
    </location>
</feature>
<evidence type="ECO:0000313" key="3">
    <source>
        <dbReference type="Proteomes" id="UP000444318"/>
    </source>
</evidence>
<dbReference type="InterPro" id="IPR004291">
    <property type="entry name" value="Transposase_IS66_central"/>
</dbReference>
<accession>A0A843SD53</accession>
<dbReference type="EMBL" id="WHUF01000001">
    <property type="protein sequence ID" value="MQA18456.1"/>
    <property type="molecule type" value="Genomic_DNA"/>
</dbReference>
<keyword evidence="3" id="KW-1185">Reference proteome</keyword>
<organism evidence="2 3">
    <name type="scientific">Rugamonas rivuli</name>
    <dbReference type="NCBI Taxonomy" id="2743358"/>
    <lineage>
        <taxon>Bacteria</taxon>
        <taxon>Pseudomonadati</taxon>
        <taxon>Pseudomonadota</taxon>
        <taxon>Betaproteobacteria</taxon>
        <taxon>Burkholderiales</taxon>
        <taxon>Oxalobacteraceae</taxon>
        <taxon>Telluria group</taxon>
        <taxon>Rugamonas</taxon>
    </lineage>
</organism>
<sequence>MHATLSRKSDVAAIMYQLKLWPTLTLYAADGRIEIDNSAAERTLRGVARGCSNVLFPASTAVANAPPCTG</sequence>
<evidence type="ECO:0000259" key="1">
    <source>
        <dbReference type="Pfam" id="PF03050"/>
    </source>
</evidence>
<dbReference type="AlphaFoldDB" id="A0A843SD53"/>
<gene>
    <name evidence="2" type="ORF">GEV01_02885</name>
</gene>
<dbReference type="Proteomes" id="UP000444318">
    <property type="component" value="Unassembled WGS sequence"/>
</dbReference>
<protein>
    <submittedName>
        <fullName evidence="2">Transposase</fullName>
    </submittedName>
</protein>
<name>A0A843SD53_9BURK</name>
<dbReference type="Pfam" id="PF03050">
    <property type="entry name" value="DDE_Tnp_IS66"/>
    <property type="match status" value="1"/>
</dbReference>
<evidence type="ECO:0000313" key="2">
    <source>
        <dbReference type="EMBL" id="MQA18456.1"/>
    </source>
</evidence>
<reference evidence="2 3" key="1">
    <citation type="submission" date="2019-10" db="EMBL/GenBank/DDBJ databases">
        <title>Two novel species isolated from a subtropical stream in China.</title>
        <authorList>
            <person name="Lu H."/>
        </authorList>
    </citation>
    <scope>NUCLEOTIDE SEQUENCE [LARGE SCALE GENOMIC DNA]</scope>
    <source>
        <strain evidence="2 3">FT103W</strain>
    </source>
</reference>
<comment type="caution">
    <text evidence="2">The sequence shown here is derived from an EMBL/GenBank/DDBJ whole genome shotgun (WGS) entry which is preliminary data.</text>
</comment>
<proteinExistence type="predicted"/>